<protein>
    <recommendedName>
        <fullName evidence="4">Sigma 54 modulation/S30EA ribosomal protein C-terminal domain-containing protein</fullName>
    </recommendedName>
</protein>
<dbReference type="EMBL" id="EF148705">
    <property type="protein sequence ID" value="ABK96666.1"/>
    <property type="molecule type" value="mRNA"/>
</dbReference>
<keyword evidence="2" id="KW-0472">Membrane</keyword>
<evidence type="ECO:0000313" key="3">
    <source>
        <dbReference type="EMBL" id="ABK96666.1"/>
    </source>
</evidence>
<dbReference type="GO" id="GO:0043024">
    <property type="term" value="F:ribosomal small subunit binding"/>
    <property type="evidence" value="ECO:0007669"/>
    <property type="project" value="TreeGrafter"/>
</dbReference>
<keyword evidence="2" id="KW-0812">Transmembrane</keyword>
<keyword evidence="2" id="KW-1133">Transmembrane helix</keyword>
<feature type="transmembrane region" description="Helical" evidence="2">
    <location>
        <begin position="237"/>
        <end position="257"/>
    </location>
</feature>
<dbReference type="NCBIfam" id="TIGR00741">
    <property type="entry name" value="yfiA"/>
    <property type="match status" value="1"/>
</dbReference>
<sequence>MASLVGTLHASFNNRIAPLTSTTPTPSLASSFVNSTKTQVPKVFLKSRFLGKNVNFAEIRRKTKIPLSHGGSSIRMSWDGPLSSVKLIIQGKHLELSDTVKKHVEDKVGKAVQKSSHLVRGVDVRLSVRGGELGKGPRIRRCEVTLFTKRHGVVRAEEDAETIYASIDLASSIIQRKLRKIKDKESDHGRHMKGFNRLKVREPMHQVVEDDADEVSQQEDEDYIEEVSFLNFCLIKLISWFRLPFIVFACVWLFALFRITKFRSHQYI</sequence>
<dbReference type="InterPro" id="IPR036567">
    <property type="entry name" value="RHF-like"/>
</dbReference>
<dbReference type="FunFam" id="3.30.160.100:FF:000006">
    <property type="entry name" value="Ribosome-binding factor PSRP1, chloroplastic"/>
    <property type="match status" value="1"/>
</dbReference>
<name>A9PJW3_9ROSI</name>
<dbReference type="CDD" id="cd00552">
    <property type="entry name" value="RaiA"/>
    <property type="match status" value="1"/>
</dbReference>
<organism evidence="3">
    <name type="scientific">Populus trichocarpa x Populus deltoides</name>
    <dbReference type="NCBI Taxonomy" id="3695"/>
    <lineage>
        <taxon>Eukaryota</taxon>
        <taxon>Viridiplantae</taxon>
        <taxon>Streptophyta</taxon>
        <taxon>Embryophyta</taxon>
        <taxon>Tracheophyta</taxon>
        <taxon>Spermatophyta</taxon>
        <taxon>Magnoliopsida</taxon>
        <taxon>eudicotyledons</taxon>
        <taxon>Gunneridae</taxon>
        <taxon>Pentapetalae</taxon>
        <taxon>rosids</taxon>
        <taxon>fabids</taxon>
        <taxon>Malpighiales</taxon>
        <taxon>Salicaceae</taxon>
        <taxon>Saliceae</taxon>
        <taxon>Populus</taxon>
    </lineage>
</organism>
<dbReference type="GO" id="GO:0045900">
    <property type="term" value="P:negative regulation of translational elongation"/>
    <property type="evidence" value="ECO:0007669"/>
    <property type="project" value="TreeGrafter"/>
</dbReference>
<dbReference type="Pfam" id="PF02482">
    <property type="entry name" value="Ribosomal_S30AE"/>
    <property type="match status" value="1"/>
</dbReference>
<evidence type="ECO:0000256" key="1">
    <source>
        <dbReference type="ARBA" id="ARBA00022845"/>
    </source>
</evidence>
<proteinExistence type="evidence at transcript level"/>
<dbReference type="GO" id="GO:0022627">
    <property type="term" value="C:cytosolic small ribosomal subunit"/>
    <property type="evidence" value="ECO:0007669"/>
    <property type="project" value="TreeGrafter"/>
</dbReference>
<dbReference type="SUPFAM" id="SSF69754">
    <property type="entry name" value="Ribosome binding protein Y (YfiA homologue)"/>
    <property type="match status" value="1"/>
</dbReference>
<evidence type="ECO:0008006" key="4">
    <source>
        <dbReference type="Google" id="ProtNLM"/>
    </source>
</evidence>
<dbReference type="InterPro" id="IPR050574">
    <property type="entry name" value="HPF/YfiA_ribosome-assoc"/>
</dbReference>
<dbReference type="PANTHER" id="PTHR33231:SF1">
    <property type="entry name" value="30S RIBOSOMAL PROTEIN"/>
    <property type="match status" value="1"/>
</dbReference>
<keyword evidence="1" id="KW-0810">Translation regulation</keyword>
<dbReference type="InterPro" id="IPR003489">
    <property type="entry name" value="RHF/RaiA"/>
</dbReference>
<dbReference type="PANTHER" id="PTHR33231">
    <property type="entry name" value="30S RIBOSOMAL PROTEIN"/>
    <property type="match status" value="1"/>
</dbReference>
<evidence type="ECO:0000256" key="2">
    <source>
        <dbReference type="SAM" id="Phobius"/>
    </source>
</evidence>
<dbReference type="AlphaFoldDB" id="A9PJW3"/>
<accession>A9PJW3</accession>
<dbReference type="Gene3D" id="3.30.160.100">
    <property type="entry name" value="Ribosome hibernation promotion factor-like"/>
    <property type="match status" value="1"/>
</dbReference>
<reference evidence="3" key="1">
    <citation type="journal article" date="2008" name="BMC Genomics">
        <title>Analysis of 4,664 high-quality sequence-finished poplar full-length cDNA clones and their utility for the discovery of genes responding to insect feeding.</title>
        <authorList>
            <person name="Ralph S.G."/>
            <person name="Chun H.J."/>
            <person name="Cooper D."/>
            <person name="Kirkpatrick R."/>
            <person name="Kolosova N."/>
            <person name="Gunter L."/>
            <person name="Tuskan G.A."/>
            <person name="Douglas C.J."/>
            <person name="Holt R.A."/>
            <person name="Jones S.J."/>
            <person name="Marra M.A."/>
            <person name="Bohlmann J."/>
        </authorList>
    </citation>
    <scope>NUCLEOTIDE SEQUENCE</scope>
    <source>
        <tissue evidence="3">Sapling trees one metre in height and grown under greenhouse conditions were exposed to continuous feeding by Malacosoma disstria Hubner</tissue>
    </source>
</reference>